<dbReference type="PANTHER" id="PTHR42770:SF7">
    <property type="entry name" value="MEMBRANE PROTEIN"/>
    <property type="match status" value="1"/>
</dbReference>
<dbReference type="RefSeq" id="WP_029312335.1">
    <property type="nucleotide sequence ID" value="NZ_FTNE01000012.1"/>
</dbReference>
<accession>A0A8G2FGU9</accession>
<evidence type="ECO:0000256" key="4">
    <source>
        <dbReference type="ARBA" id="ARBA00022989"/>
    </source>
</evidence>
<comment type="caution">
    <text evidence="7">The sequence shown here is derived from an EMBL/GenBank/DDBJ whole genome shotgun (WGS) entry which is preliminary data.</text>
</comment>
<feature type="transmembrane region" description="Helical" evidence="6">
    <location>
        <begin position="254"/>
        <end position="276"/>
    </location>
</feature>
<dbReference type="GO" id="GO:0022857">
    <property type="term" value="F:transmembrane transporter activity"/>
    <property type="evidence" value="ECO:0007669"/>
    <property type="project" value="InterPro"/>
</dbReference>
<feature type="transmembrane region" description="Helical" evidence="6">
    <location>
        <begin position="451"/>
        <end position="470"/>
    </location>
</feature>
<dbReference type="PIRSF" id="PIRSF006060">
    <property type="entry name" value="AA_transporter"/>
    <property type="match status" value="1"/>
</dbReference>
<feature type="transmembrane region" description="Helical" evidence="6">
    <location>
        <begin position="49"/>
        <end position="69"/>
    </location>
</feature>
<feature type="transmembrane region" description="Helical" evidence="6">
    <location>
        <begin position="423"/>
        <end position="445"/>
    </location>
</feature>
<feature type="transmembrane region" description="Helical" evidence="6">
    <location>
        <begin position="357"/>
        <end position="377"/>
    </location>
</feature>
<name>A0A8G2FGU9_ACIRU</name>
<keyword evidence="4 6" id="KW-1133">Transmembrane helix</keyword>
<dbReference type="InterPro" id="IPR002293">
    <property type="entry name" value="AA/rel_permease1"/>
</dbReference>
<organism evidence="7 8">
    <name type="scientific">Acidiphilium rubrum</name>
    <dbReference type="NCBI Taxonomy" id="526"/>
    <lineage>
        <taxon>Bacteria</taxon>
        <taxon>Pseudomonadati</taxon>
        <taxon>Pseudomonadota</taxon>
        <taxon>Alphaproteobacteria</taxon>
        <taxon>Acetobacterales</taxon>
        <taxon>Acidocellaceae</taxon>
        <taxon>Acidiphilium</taxon>
    </lineage>
</organism>
<evidence type="ECO:0000256" key="3">
    <source>
        <dbReference type="ARBA" id="ARBA00022692"/>
    </source>
</evidence>
<dbReference type="AlphaFoldDB" id="A0A8G2FGU9"/>
<feature type="transmembrane region" description="Helical" evidence="6">
    <location>
        <begin position="383"/>
        <end position="402"/>
    </location>
</feature>
<dbReference type="EMBL" id="FTNE01000012">
    <property type="protein sequence ID" value="SIQ94267.1"/>
    <property type="molecule type" value="Genomic_DNA"/>
</dbReference>
<evidence type="ECO:0000313" key="7">
    <source>
        <dbReference type="EMBL" id="SIQ94267.1"/>
    </source>
</evidence>
<feature type="transmembrane region" description="Helical" evidence="6">
    <location>
        <begin position="135"/>
        <end position="155"/>
    </location>
</feature>
<feature type="transmembrane region" description="Helical" evidence="6">
    <location>
        <begin position="307"/>
        <end position="324"/>
    </location>
</feature>
<dbReference type="Pfam" id="PF13520">
    <property type="entry name" value="AA_permease_2"/>
    <property type="match status" value="1"/>
</dbReference>
<feature type="transmembrane region" description="Helical" evidence="6">
    <location>
        <begin position="167"/>
        <end position="186"/>
    </location>
</feature>
<evidence type="ECO:0000256" key="5">
    <source>
        <dbReference type="ARBA" id="ARBA00023136"/>
    </source>
</evidence>
<evidence type="ECO:0000313" key="8">
    <source>
        <dbReference type="Proteomes" id="UP000186308"/>
    </source>
</evidence>
<feature type="transmembrane region" description="Helical" evidence="6">
    <location>
        <begin position="216"/>
        <end position="233"/>
    </location>
</feature>
<gene>
    <name evidence="7" type="ORF">SAMN05421828_11242</name>
</gene>
<dbReference type="Proteomes" id="UP000186308">
    <property type="component" value="Unassembled WGS sequence"/>
</dbReference>
<dbReference type="OrthoDB" id="9806937at2"/>
<sequence>MSAAIPTYRLEKSLGLIAIVASAVTQEYGAGINFVVTQSIGVYPAIKNLVPLAMFVTGAVIFLKVFLYARFSQAMPRAGSSYVWTVRALNLPLGFILHFVWWASITAAMGFIAFAFGNFLGNALIAAGIPGGHAILTPLGHVVTGLAALWVIYGIHIAGIRDYGRLVTILLILVALTALAVCIIGFTTSPATFVSTAGARTGLTLTAPPHPGPFDAHAFLAVCTLFIFAYGGLSGAPALSGETRDAEHTMPRGILLAWITSVILFTLVSAALLHAAPWWAAEALIKHKHANLVTAPGILGLTAPHDVAAVIGLIIALIVGKTLAPQMVVTSRMLFAWAEDGLLPPIFAQTSRRHAPVAALTLTVVLASLFLLQATYIGWAFGVVARSITILLVWLAVAVAALNLRLNPRFRASPWSRPFRNSVFTIPIALLSIVVTLAFMRSVIILAHAPFYVQPLFQGGVMAIIGAALYRRAKAAHPDLAETTASLPLE</sequence>
<proteinExistence type="predicted"/>
<evidence type="ECO:0000256" key="2">
    <source>
        <dbReference type="ARBA" id="ARBA00022475"/>
    </source>
</evidence>
<dbReference type="PANTHER" id="PTHR42770">
    <property type="entry name" value="AMINO ACID TRANSPORTER-RELATED"/>
    <property type="match status" value="1"/>
</dbReference>
<protein>
    <submittedName>
        <fullName evidence="7">Amino acid transporter</fullName>
    </submittedName>
</protein>
<keyword evidence="5 6" id="KW-0472">Membrane</keyword>
<evidence type="ECO:0000256" key="1">
    <source>
        <dbReference type="ARBA" id="ARBA00004651"/>
    </source>
</evidence>
<evidence type="ECO:0000256" key="6">
    <source>
        <dbReference type="SAM" id="Phobius"/>
    </source>
</evidence>
<comment type="subcellular location">
    <subcellularLocation>
        <location evidence="1">Cell membrane</location>
        <topology evidence="1">Multi-pass membrane protein</topology>
    </subcellularLocation>
</comment>
<dbReference type="InterPro" id="IPR050367">
    <property type="entry name" value="APC_superfamily"/>
</dbReference>
<keyword evidence="3 6" id="KW-0812">Transmembrane</keyword>
<keyword evidence="2" id="KW-1003">Cell membrane</keyword>
<reference evidence="7 8" key="1">
    <citation type="submission" date="2017-01" db="EMBL/GenBank/DDBJ databases">
        <authorList>
            <person name="Varghese N."/>
            <person name="Submissions S."/>
        </authorList>
    </citation>
    <scope>NUCLEOTIDE SEQUENCE [LARGE SCALE GENOMIC DNA]</scope>
    <source>
        <strain evidence="7 8">ATCC 35905</strain>
    </source>
</reference>
<dbReference type="Gene3D" id="1.20.1740.10">
    <property type="entry name" value="Amino acid/polyamine transporter I"/>
    <property type="match status" value="1"/>
</dbReference>
<keyword evidence="8" id="KW-1185">Reference proteome</keyword>
<feature type="transmembrane region" description="Helical" evidence="6">
    <location>
        <begin position="89"/>
        <end position="115"/>
    </location>
</feature>
<dbReference type="GO" id="GO:0005886">
    <property type="term" value="C:plasma membrane"/>
    <property type="evidence" value="ECO:0007669"/>
    <property type="project" value="UniProtKB-SubCell"/>
</dbReference>